<evidence type="ECO:0000313" key="2">
    <source>
        <dbReference type="EMBL" id="KAF2728226.1"/>
    </source>
</evidence>
<reference evidence="2" key="1">
    <citation type="journal article" date="2020" name="Stud. Mycol.">
        <title>101 Dothideomycetes genomes: a test case for predicting lifestyles and emergence of pathogens.</title>
        <authorList>
            <person name="Haridas S."/>
            <person name="Albert R."/>
            <person name="Binder M."/>
            <person name="Bloem J."/>
            <person name="Labutti K."/>
            <person name="Salamov A."/>
            <person name="Andreopoulos B."/>
            <person name="Baker S."/>
            <person name="Barry K."/>
            <person name="Bills G."/>
            <person name="Bluhm B."/>
            <person name="Cannon C."/>
            <person name="Castanera R."/>
            <person name="Culley D."/>
            <person name="Daum C."/>
            <person name="Ezra D."/>
            <person name="Gonzalez J."/>
            <person name="Henrissat B."/>
            <person name="Kuo A."/>
            <person name="Liang C."/>
            <person name="Lipzen A."/>
            <person name="Lutzoni F."/>
            <person name="Magnuson J."/>
            <person name="Mondo S."/>
            <person name="Nolan M."/>
            <person name="Ohm R."/>
            <person name="Pangilinan J."/>
            <person name="Park H.-J."/>
            <person name="Ramirez L."/>
            <person name="Alfaro M."/>
            <person name="Sun H."/>
            <person name="Tritt A."/>
            <person name="Yoshinaga Y."/>
            <person name="Zwiers L.-H."/>
            <person name="Turgeon B."/>
            <person name="Goodwin S."/>
            <person name="Spatafora J."/>
            <person name="Crous P."/>
            <person name="Grigoriev I."/>
        </authorList>
    </citation>
    <scope>NUCLEOTIDE SEQUENCE</scope>
    <source>
        <strain evidence="2">CBS 125425</strain>
    </source>
</reference>
<feature type="compositionally biased region" description="Basic residues" evidence="1">
    <location>
        <begin position="220"/>
        <end position="230"/>
    </location>
</feature>
<name>A0A9P4QNS0_9PLEO</name>
<dbReference type="Proteomes" id="UP000799444">
    <property type="component" value="Unassembled WGS sequence"/>
</dbReference>
<feature type="compositionally biased region" description="Polar residues" evidence="1">
    <location>
        <begin position="39"/>
        <end position="51"/>
    </location>
</feature>
<dbReference type="AlphaFoldDB" id="A0A9P4QNS0"/>
<gene>
    <name evidence="2" type="ORF">EJ04DRAFT_528824</name>
</gene>
<feature type="region of interest" description="Disordered" evidence="1">
    <location>
        <begin position="193"/>
        <end position="230"/>
    </location>
</feature>
<dbReference type="OrthoDB" id="3772226at2759"/>
<keyword evidence="3" id="KW-1185">Reference proteome</keyword>
<protein>
    <submittedName>
        <fullName evidence="2">Uncharacterized protein</fullName>
    </submittedName>
</protein>
<organism evidence="2 3">
    <name type="scientific">Polyplosphaeria fusca</name>
    <dbReference type="NCBI Taxonomy" id="682080"/>
    <lineage>
        <taxon>Eukaryota</taxon>
        <taxon>Fungi</taxon>
        <taxon>Dikarya</taxon>
        <taxon>Ascomycota</taxon>
        <taxon>Pezizomycotina</taxon>
        <taxon>Dothideomycetes</taxon>
        <taxon>Pleosporomycetidae</taxon>
        <taxon>Pleosporales</taxon>
        <taxon>Tetraplosphaeriaceae</taxon>
        <taxon>Polyplosphaeria</taxon>
    </lineage>
</organism>
<sequence>MYIRLLPPPECASRGRPVKKRMKQKTREIEARRVGHLVQASSQKEQGNTYDRFQPDVRSFQQQSTPLSASNASSQIPLAQNGPKETGPDQRVSSQTLPDQVTSSYHANLHNSTLSVELDNLGEQDALRQQIRAIQTNLTEARILGERYWAQHIGTARQAVNESNNEHTNTYSFGTSSTVPDIIIYVSASPGGIGGSVAGRDEDESSVQSRQSEPPALSTRSRKRAQTTRS</sequence>
<feature type="compositionally biased region" description="Polar residues" evidence="1">
    <location>
        <begin position="59"/>
        <end position="78"/>
    </location>
</feature>
<dbReference type="EMBL" id="ML996290">
    <property type="protein sequence ID" value="KAF2728226.1"/>
    <property type="molecule type" value="Genomic_DNA"/>
</dbReference>
<evidence type="ECO:0000313" key="3">
    <source>
        <dbReference type="Proteomes" id="UP000799444"/>
    </source>
</evidence>
<comment type="caution">
    <text evidence="2">The sequence shown here is derived from an EMBL/GenBank/DDBJ whole genome shotgun (WGS) entry which is preliminary data.</text>
</comment>
<feature type="region of interest" description="Disordered" evidence="1">
    <location>
        <begin position="1"/>
        <end position="98"/>
    </location>
</feature>
<accession>A0A9P4QNS0</accession>
<feature type="compositionally biased region" description="Pro residues" evidence="1">
    <location>
        <begin position="1"/>
        <end position="10"/>
    </location>
</feature>
<evidence type="ECO:0000256" key="1">
    <source>
        <dbReference type="SAM" id="MobiDB-lite"/>
    </source>
</evidence>
<proteinExistence type="predicted"/>